<evidence type="ECO:0000256" key="1">
    <source>
        <dbReference type="SAM" id="MobiDB-lite"/>
    </source>
</evidence>
<comment type="caution">
    <text evidence="2">The sequence shown here is derived from an EMBL/GenBank/DDBJ whole genome shotgun (WGS) entry which is preliminary data.</text>
</comment>
<reference evidence="2" key="1">
    <citation type="submission" date="2023-01" db="EMBL/GenBank/DDBJ databases">
        <title>Colletotrichum chrysophilum M932 genome sequence.</title>
        <authorList>
            <person name="Baroncelli R."/>
        </authorList>
    </citation>
    <scope>NUCLEOTIDE SEQUENCE</scope>
    <source>
        <strain evidence="2">M932</strain>
    </source>
</reference>
<name>A0AAD9EGA6_9PEZI</name>
<dbReference type="EMBL" id="JAQOWY010000204">
    <property type="protein sequence ID" value="KAK1847368.1"/>
    <property type="molecule type" value="Genomic_DNA"/>
</dbReference>
<protein>
    <submittedName>
        <fullName evidence="2">Uncharacterized protein</fullName>
    </submittedName>
</protein>
<feature type="region of interest" description="Disordered" evidence="1">
    <location>
        <begin position="308"/>
        <end position="334"/>
    </location>
</feature>
<feature type="region of interest" description="Disordered" evidence="1">
    <location>
        <begin position="86"/>
        <end position="107"/>
    </location>
</feature>
<evidence type="ECO:0000313" key="2">
    <source>
        <dbReference type="EMBL" id="KAK1847368.1"/>
    </source>
</evidence>
<feature type="compositionally biased region" description="Basic and acidic residues" evidence="1">
    <location>
        <begin position="173"/>
        <end position="183"/>
    </location>
</feature>
<dbReference type="AlphaFoldDB" id="A0AAD9EGA6"/>
<feature type="compositionally biased region" description="Polar residues" evidence="1">
    <location>
        <begin position="204"/>
        <end position="215"/>
    </location>
</feature>
<evidence type="ECO:0000313" key="3">
    <source>
        <dbReference type="Proteomes" id="UP001243330"/>
    </source>
</evidence>
<proteinExistence type="predicted"/>
<accession>A0AAD9EGA6</accession>
<feature type="compositionally biased region" description="Polar residues" evidence="1">
    <location>
        <begin position="262"/>
        <end position="284"/>
    </location>
</feature>
<keyword evidence="3" id="KW-1185">Reference proteome</keyword>
<feature type="region of interest" description="Disordered" evidence="1">
    <location>
        <begin position="156"/>
        <end position="284"/>
    </location>
</feature>
<sequence>MNPTDRIGSRFQNQISKPGNEVFLDSVDCTIGSGIGITIPSAEKRSDRYRKSTPARKRIDFALLLSTPSTWWVILVCPGVRGGSSSSSSRVVSPSHPHTSCSLPPANPRPAHAQCWSHSNWRSCRSHRRPILPVCTRLNVEEQESSALFVTAAGKATLASRRATRSSSWRGTDGPESREEERPLPPAHCQSDPKEHCIIRADGCSSNTQHPTSGQWEIPRPQKTVNGFSRPLLCHRQRDRRASSSNPGWDDPSPSPCRLPHSSGQTIPSLGNPRRTPQWQDDVRSSLSRVSKIPLPALIADAGHTLALHKRPPPPSAGPGGSKCPRKPPDRSRVGYADLSQKVNICIYWKYSGLRDF</sequence>
<gene>
    <name evidence="2" type="ORF">CCHR01_09967</name>
</gene>
<dbReference type="Proteomes" id="UP001243330">
    <property type="component" value="Unassembled WGS sequence"/>
</dbReference>
<organism evidence="2 3">
    <name type="scientific">Colletotrichum chrysophilum</name>
    <dbReference type="NCBI Taxonomy" id="1836956"/>
    <lineage>
        <taxon>Eukaryota</taxon>
        <taxon>Fungi</taxon>
        <taxon>Dikarya</taxon>
        <taxon>Ascomycota</taxon>
        <taxon>Pezizomycotina</taxon>
        <taxon>Sordariomycetes</taxon>
        <taxon>Hypocreomycetidae</taxon>
        <taxon>Glomerellales</taxon>
        <taxon>Glomerellaceae</taxon>
        <taxon>Colletotrichum</taxon>
        <taxon>Colletotrichum gloeosporioides species complex</taxon>
    </lineage>
</organism>
<feature type="compositionally biased region" description="Low complexity" evidence="1">
    <location>
        <begin position="156"/>
        <end position="172"/>
    </location>
</feature>
<feature type="compositionally biased region" description="Low complexity" evidence="1">
    <location>
        <begin position="86"/>
        <end position="98"/>
    </location>
</feature>